<evidence type="ECO:0000313" key="4">
    <source>
        <dbReference type="Proteomes" id="UP001434883"/>
    </source>
</evidence>
<dbReference type="SUPFAM" id="SSF49879">
    <property type="entry name" value="SMAD/FHA domain"/>
    <property type="match status" value="1"/>
</dbReference>
<dbReference type="InterPro" id="IPR008984">
    <property type="entry name" value="SMAD_FHA_dom_sf"/>
</dbReference>
<dbReference type="EMBL" id="JAHRIN010050435">
    <property type="protein sequence ID" value="MEQ2208259.1"/>
    <property type="molecule type" value="Genomic_DNA"/>
</dbReference>
<feature type="domain" description="FHA" evidence="2">
    <location>
        <begin position="205"/>
        <end position="254"/>
    </location>
</feature>
<reference evidence="3 4" key="1">
    <citation type="submission" date="2021-06" db="EMBL/GenBank/DDBJ databases">
        <authorList>
            <person name="Palmer J.M."/>
        </authorList>
    </citation>
    <scope>NUCLEOTIDE SEQUENCE [LARGE SCALE GENOMIC DNA]</scope>
    <source>
        <strain evidence="3 4">XC_2019</strain>
        <tissue evidence="3">Muscle</tissue>
    </source>
</reference>
<comment type="caution">
    <text evidence="3">The sequence shown here is derived from an EMBL/GenBank/DDBJ whole genome shotgun (WGS) entry which is preliminary data.</text>
</comment>
<dbReference type="Proteomes" id="UP001434883">
    <property type="component" value="Unassembled WGS sequence"/>
</dbReference>
<keyword evidence="4" id="KW-1185">Reference proteome</keyword>
<dbReference type="Gene3D" id="2.60.200.20">
    <property type="match status" value="1"/>
</dbReference>
<protein>
    <recommendedName>
        <fullName evidence="2">FHA domain-containing protein</fullName>
    </recommendedName>
</protein>
<proteinExistence type="predicted"/>
<organism evidence="3 4">
    <name type="scientific">Xenoophorus captivus</name>
    <dbReference type="NCBI Taxonomy" id="1517983"/>
    <lineage>
        <taxon>Eukaryota</taxon>
        <taxon>Metazoa</taxon>
        <taxon>Chordata</taxon>
        <taxon>Craniata</taxon>
        <taxon>Vertebrata</taxon>
        <taxon>Euteleostomi</taxon>
        <taxon>Actinopterygii</taxon>
        <taxon>Neopterygii</taxon>
        <taxon>Teleostei</taxon>
        <taxon>Neoteleostei</taxon>
        <taxon>Acanthomorphata</taxon>
        <taxon>Ovalentaria</taxon>
        <taxon>Atherinomorphae</taxon>
        <taxon>Cyprinodontiformes</taxon>
        <taxon>Goodeidae</taxon>
        <taxon>Xenoophorus</taxon>
    </lineage>
</organism>
<accession>A0ABV0RJN4</accession>
<dbReference type="PROSITE" id="PS50006">
    <property type="entry name" value="FHA_DOMAIN"/>
    <property type="match status" value="1"/>
</dbReference>
<name>A0ABV0RJN4_9TELE</name>
<dbReference type="InterPro" id="IPR000253">
    <property type="entry name" value="FHA_dom"/>
</dbReference>
<feature type="region of interest" description="Disordered" evidence="1">
    <location>
        <begin position="150"/>
        <end position="169"/>
    </location>
</feature>
<evidence type="ECO:0000259" key="2">
    <source>
        <dbReference type="PROSITE" id="PS50006"/>
    </source>
</evidence>
<evidence type="ECO:0000313" key="3">
    <source>
        <dbReference type="EMBL" id="MEQ2208259.1"/>
    </source>
</evidence>
<sequence length="254" mass="27996">MYVSSFLVATGVSCIGFRSTPFISEGRTHGDKGMYFRTGTGCTFKGLERLPCVMETEQDHFRGKKSAVEYLMWDLLFTFDADAHVRINALAGVLQPNFLYSYCDHQKQTLPIALFHNTFKTSGSIAEEEAPLRGAISCSDSGVQFGRDYCRPERETHGSGPGDTPTKPFLPASALMSHPQERGSPAWSSGCACFGMRGRPIELSVTVGRGVEVTHQLLSSTCPLMISRLHCSFMQREDGQWTVTDKKVTSCLLS</sequence>
<gene>
    <name evidence="3" type="ORF">XENOCAPTIV_009694</name>
</gene>
<evidence type="ECO:0000256" key="1">
    <source>
        <dbReference type="SAM" id="MobiDB-lite"/>
    </source>
</evidence>